<dbReference type="AlphaFoldDB" id="A0A8H2PEI8"/>
<proteinExistence type="predicted"/>
<accession>A0A8H2PEI8</accession>
<keyword evidence="3" id="KW-1185">Reference proteome</keyword>
<dbReference type="KEGG" id="mmuc:C1S78_002860"/>
<reference evidence="1 3" key="3">
    <citation type="journal article" date="2019" name="Sci. Rep.">
        <title>Insight into the biology of Mycobacterium mucogenicum and Mycobacterium neoaurum clade members.</title>
        <authorList>
            <person name="Behra P.R.K."/>
            <person name="Pettersson B.M.F."/>
            <person name="Ramesh M."/>
            <person name="Dasgupta S."/>
            <person name="Kirsebom L.A."/>
        </authorList>
    </citation>
    <scope>NUCLEOTIDE SEQUENCE [LARGE SCALE GENOMIC DNA]</scope>
    <source>
        <strain evidence="1 3">DSM 44124</strain>
    </source>
</reference>
<gene>
    <name evidence="1" type="ORF">C1S78_002860</name>
    <name evidence="2" type="ORF">C1S78_02865</name>
</gene>
<evidence type="ECO:0000313" key="1">
    <source>
        <dbReference type="EMBL" id="QPG69986.1"/>
    </source>
</evidence>
<sequence length="176" mass="19114">MSQPVRIDPAIAIIGSFIAALKSQFDPNQPVPPDGGGTKNVRFFAADGPPLEAWDAFSNETDCDEPFIWVRVVSRYRSKNFPEPVINVNPCGLPRVLAIEIGVARCAAISLDTSWEDYDKQAGISLDDSYRIEQALCAVTNVLKHDNPIGVGTDTLVPFGPEGGRFGWSAQAYIGF</sequence>
<organism evidence="2">
    <name type="scientific">Mycolicibacterium mucogenicum DSM 44124</name>
    <dbReference type="NCBI Taxonomy" id="1226753"/>
    <lineage>
        <taxon>Bacteria</taxon>
        <taxon>Bacillati</taxon>
        <taxon>Actinomycetota</taxon>
        <taxon>Actinomycetes</taxon>
        <taxon>Mycobacteriales</taxon>
        <taxon>Mycobacteriaceae</taxon>
        <taxon>Mycolicibacterium</taxon>
    </lineage>
</organism>
<name>A0A8H2PEI8_MYCMU</name>
<dbReference type="Proteomes" id="UP000309231">
    <property type="component" value="Chromosome"/>
</dbReference>
<dbReference type="RefSeq" id="WP_053854598.1">
    <property type="nucleotide sequence ID" value="NZ_ANBS01000001.1"/>
</dbReference>
<evidence type="ECO:0000313" key="2">
    <source>
        <dbReference type="EMBL" id="TLH51436.1"/>
    </source>
</evidence>
<dbReference type="EMBL" id="CP062008">
    <property type="protein sequence ID" value="QPG69986.1"/>
    <property type="molecule type" value="Genomic_DNA"/>
</dbReference>
<evidence type="ECO:0000313" key="3">
    <source>
        <dbReference type="Proteomes" id="UP000309231"/>
    </source>
</evidence>
<reference evidence="2" key="1">
    <citation type="submission" date="2018-01" db="EMBL/GenBank/DDBJ databases">
        <title>Comparative genomics of Mycobacterium mucogenicum and Mycobacterium neoaurum clade members emphasizing tRNA and non-coding RNA.</title>
        <authorList>
            <person name="Behra P.R.K."/>
            <person name="Pettersson B.M.F."/>
            <person name="Das S."/>
            <person name="Dasgupta S."/>
            <person name="Kirsebom L.A."/>
        </authorList>
    </citation>
    <scope>NUCLEOTIDE SEQUENCE</scope>
    <source>
        <strain evidence="2">DSM 44124</strain>
    </source>
</reference>
<dbReference type="EMBL" id="POTL01000001">
    <property type="protein sequence ID" value="TLH51436.1"/>
    <property type="molecule type" value="Genomic_DNA"/>
</dbReference>
<reference evidence="1 3" key="2">
    <citation type="journal article" date="2019" name="BMC Evol. Biol.">
        <title>Comparative genomics of Mycobacterium mucogenicum and Mycobacterium neoaurum clade members emphasizing tRNA and non-coding RNA.</title>
        <authorList>
            <person name="Behra P.R.K."/>
            <person name="Pettersson B.M.F."/>
            <person name="Das S."/>
            <person name="Dasgupta S."/>
            <person name="Kirsebom L.A."/>
        </authorList>
    </citation>
    <scope>NUCLEOTIDE SEQUENCE [LARGE SCALE GENOMIC DNA]</scope>
    <source>
        <strain evidence="1 3">DSM 44124</strain>
    </source>
</reference>
<protein>
    <submittedName>
        <fullName evidence="2">Uncharacterized protein</fullName>
    </submittedName>
</protein>
<dbReference type="GeneID" id="76723825"/>